<dbReference type="HOGENOM" id="CLU_071581_1_0_7"/>
<dbReference type="eggNOG" id="COG3022">
    <property type="taxonomic scope" value="Bacteria"/>
</dbReference>
<name>Q7MSD2_WOLSU</name>
<dbReference type="GO" id="GO:0005829">
    <property type="term" value="C:cytosol"/>
    <property type="evidence" value="ECO:0007669"/>
    <property type="project" value="TreeGrafter"/>
</dbReference>
<organism evidence="2">
    <name type="scientific">Wolinella succinogenes (strain ATCC 29543 / DSM 1740 / CCUG 13145 / JCM 31913 / LMG 7466 / NCTC 11488 / FDC 602W)</name>
    <name type="common">Vibrio succinogenes</name>
    <dbReference type="NCBI Taxonomy" id="273121"/>
    <lineage>
        <taxon>Bacteria</taxon>
        <taxon>Pseudomonadati</taxon>
        <taxon>Campylobacterota</taxon>
        <taxon>Epsilonproteobacteria</taxon>
        <taxon>Campylobacterales</taxon>
        <taxon>Helicobacteraceae</taxon>
        <taxon>Wolinella</taxon>
    </lineage>
</organism>
<accession>Q7MSD2</accession>
<dbReference type="KEGG" id="wsu:WS0564"/>
<sequence>MEVTLKILLAPSESKIFPTHQASRALEFIFQGGGARGRTLEAYEEWMRQGSEAEILRLWGQKRLELEALGFCQNLAHSPREKAIRLYNGVAFKALEYETLPLEAQEWVDHSTLIFSNLFGIILAKEEIPYYRLKQGSSWEGFETRRYHQAFEAELLEWLGDEVIVDLRAEFYHASFTPLSPTYRPLFYQRGKKVSHYAKHYRGRFLRQLALRGEEALYGRNILEEEGVLLKGISVKQNLHLMEFELLH</sequence>
<dbReference type="GO" id="GO:0033194">
    <property type="term" value="P:response to hydroperoxide"/>
    <property type="evidence" value="ECO:0007669"/>
    <property type="project" value="TreeGrafter"/>
</dbReference>
<dbReference type="PANTHER" id="PTHR30283:SF4">
    <property type="entry name" value="PEROXIDE STRESS RESISTANCE PROTEIN YAAA"/>
    <property type="match status" value="1"/>
</dbReference>
<dbReference type="Proteomes" id="UP000000422">
    <property type="component" value="Chromosome"/>
</dbReference>
<gene>
    <name evidence="1" type="ordered locus">WS0564</name>
</gene>
<dbReference type="AlphaFoldDB" id="Q7MSD2"/>
<dbReference type="EMBL" id="BX571658">
    <property type="protein sequence ID" value="CAE09698.1"/>
    <property type="molecule type" value="Genomic_DNA"/>
</dbReference>
<reference evidence="1 2" key="1">
    <citation type="journal article" date="2003" name="Proc. Natl. Acad. Sci. U.S.A.">
        <title>Complete genome sequence and analysis of Wolinella succinogenes.</title>
        <authorList>
            <person name="Baar C."/>
            <person name="Eppinger M."/>
            <person name="Raddatz G."/>
            <person name="Simon JM."/>
            <person name="Lanz C."/>
            <person name="Klimmek O."/>
            <person name="Nandakumar R."/>
            <person name="Gross R."/>
            <person name="Rosinus A."/>
            <person name="Keller H."/>
            <person name="Jagtap P."/>
            <person name="Linke B."/>
            <person name="Meyer F."/>
            <person name="Lederer H."/>
            <person name="Schuster S.C."/>
        </authorList>
    </citation>
    <scope>NUCLEOTIDE SEQUENCE [LARGE SCALE GENOMIC DNA]</scope>
    <source>
        <strain evidence="2">ATCC 29543 / DSM 1740 / CCUG 13145 / JCM 31913 / LMG 7466 / NCTC 11488 / FDC 602W</strain>
    </source>
</reference>
<evidence type="ECO:0000313" key="1">
    <source>
        <dbReference type="EMBL" id="CAE09698.1"/>
    </source>
</evidence>
<evidence type="ECO:0000313" key="2">
    <source>
        <dbReference type="Proteomes" id="UP000000422"/>
    </source>
</evidence>
<keyword evidence="2" id="KW-1185">Reference proteome</keyword>
<protein>
    <submittedName>
        <fullName evidence="1">Uncharacterized protein</fullName>
    </submittedName>
</protein>
<dbReference type="Pfam" id="PF03883">
    <property type="entry name" value="H2O2_YaaD"/>
    <property type="match status" value="1"/>
</dbReference>
<dbReference type="PANTHER" id="PTHR30283">
    <property type="entry name" value="PEROXIDE STRESS RESPONSE PROTEIN YAAA"/>
    <property type="match status" value="1"/>
</dbReference>
<dbReference type="InterPro" id="IPR005583">
    <property type="entry name" value="YaaA"/>
</dbReference>
<proteinExistence type="predicted"/>
<dbReference type="STRING" id="273121.WS0564"/>